<keyword evidence="2" id="KW-1185">Reference proteome</keyword>
<gene>
    <name evidence="1" type="ORF">SAMN05720606_101233</name>
</gene>
<dbReference type="InterPro" id="IPR021239">
    <property type="entry name" value="DUF2625"/>
</dbReference>
<dbReference type="AlphaFoldDB" id="A0A1G5B5L3"/>
<reference evidence="2" key="1">
    <citation type="submission" date="2016-10" db="EMBL/GenBank/DDBJ databases">
        <authorList>
            <person name="Varghese N."/>
            <person name="Submissions S."/>
        </authorList>
    </citation>
    <scope>NUCLEOTIDE SEQUENCE [LARGE SCALE GENOMIC DNA]</scope>
    <source>
        <strain evidence="2">BL9</strain>
    </source>
</reference>
<dbReference type="STRING" id="582692.SAMN05720606_101233"/>
<dbReference type="EMBL" id="FMVM01000001">
    <property type="protein sequence ID" value="SCX85386.1"/>
    <property type="molecule type" value="Genomic_DNA"/>
</dbReference>
<dbReference type="InterPro" id="IPR037883">
    <property type="entry name" value="Knr4/Smi1-like_sf"/>
</dbReference>
<dbReference type="Pfam" id="PF10946">
    <property type="entry name" value="DUF2625"/>
    <property type="match status" value="1"/>
</dbReference>
<sequence length="219" mass="24091">MNNLSADELIDQENHAWPELKALMDQGGNTYTYVPAKPETGKNALHQLQVSTRSYLGAVAYETEGMVVDHGWITLLGAGGESVYGSLASWNGLSAEPAVEALPGMMVVAYDVAGGFFALDTGKFDGSGQIYYFAPDALEWESTELSFSEFMTWLAEGDLQLFYETFRWKGWQEDMAQLDKGQVFAYFPPLWTKEGSGKKSSKAPVDIAEAWKAALEAKN</sequence>
<dbReference type="RefSeq" id="WP_090915664.1">
    <property type="nucleotide sequence ID" value="NZ_FMVM01000001.1"/>
</dbReference>
<evidence type="ECO:0000313" key="2">
    <source>
        <dbReference type="Proteomes" id="UP000198538"/>
    </source>
</evidence>
<evidence type="ECO:0008006" key="3">
    <source>
        <dbReference type="Google" id="ProtNLM"/>
    </source>
</evidence>
<protein>
    <recommendedName>
        <fullName evidence="3">Sugar phosphate permease</fullName>
    </recommendedName>
</protein>
<dbReference type="SUPFAM" id="SSF160631">
    <property type="entry name" value="SMI1/KNR4-like"/>
    <property type="match status" value="1"/>
</dbReference>
<proteinExistence type="predicted"/>
<evidence type="ECO:0000313" key="1">
    <source>
        <dbReference type="EMBL" id="SCX85386.1"/>
    </source>
</evidence>
<accession>A0A1G5B5L3</accession>
<name>A0A1G5B5L3_9BACL</name>
<dbReference type="Proteomes" id="UP000198538">
    <property type="component" value="Unassembled WGS sequence"/>
</dbReference>
<organism evidence="1 2">
    <name type="scientific">Paenibacillus polysaccharolyticus</name>
    <dbReference type="NCBI Taxonomy" id="582692"/>
    <lineage>
        <taxon>Bacteria</taxon>
        <taxon>Bacillati</taxon>
        <taxon>Bacillota</taxon>
        <taxon>Bacilli</taxon>
        <taxon>Bacillales</taxon>
        <taxon>Paenibacillaceae</taxon>
        <taxon>Paenibacillus</taxon>
    </lineage>
</organism>